<dbReference type="Proteomes" id="UP000655016">
    <property type="component" value="Unassembled WGS sequence"/>
</dbReference>
<dbReference type="PROSITE" id="PS51257">
    <property type="entry name" value="PROKAR_LIPOPROTEIN"/>
    <property type="match status" value="1"/>
</dbReference>
<comment type="caution">
    <text evidence="2">The sequence shown here is derived from an EMBL/GenBank/DDBJ whole genome shotgun (WGS) entry which is preliminary data.</text>
</comment>
<evidence type="ECO:0000313" key="3">
    <source>
        <dbReference type="Proteomes" id="UP000655016"/>
    </source>
</evidence>
<keyword evidence="3" id="KW-1185">Reference proteome</keyword>
<proteinExistence type="predicted"/>
<accession>A0ABQ1TU18</accession>
<dbReference type="InterPro" id="IPR025921">
    <property type="entry name" value="HmuY"/>
</dbReference>
<name>A0ABQ1TU18_9FLAO</name>
<evidence type="ECO:0000313" key="2">
    <source>
        <dbReference type="EMBL" id="GGF03769.1"/>
    </source>
</evidence>
<feature type="chain" id="PRO_5045592847" description="HmuY protein" evidence="1">
    <location>
        <begin position="31"/>
        <end position="264"/>
    </location>
</feature>
<dbReference type="Pfam" id="PF14064">
    <property type="entry name" value="HmuY"/>
    <property type="match status" value="1"/>
</dbReference>
<dbReference type="EMBL" id="BMKP01000002">
    <property type="protein sequence ID" value="GGF03769.1"/>
    <property type="molecule type" value="Genomic_DNA"/>
</dbReference>
<reference evidence="3" key="1">
    <citation type="journal article" date="2019" name="Int. J. Syst. Evol. Microbiol.">
        <title>The Global Catalogue of Microorganisms (GCM) 10K type strain sequencing project: providing services to taxonomists for standard genome sequencing and annotation.</title>
        <authorList>
            <consortium name="The Broad Institute Genomics Platform"/>
            <consortium name="The Broad Institute Genome Sequencing Center for Infectious Disease"/>
            <person name="Wu L."/>
            <person name="Ma J."/>
        </authorList>
    </citation>
    <scope>NUCLEOTIDE SEQUENCE [LARGE SCALE GENOMIC DNA]</scope>
    <source>
        <strain evidence="3">CGMCC 1.16060</strain>
    </source>
</reference>
<evidence type="ECO:0000256" key="1">
    <source>
        <dbReference type="SAM" id="SignalP"/>
    </source>
</evidence>
<gene>
    <name evidence="2" type="ORF">GCM10011518_11140</name>
</gene>
<sequence>MNMKINFKKNAIPKALLLSFFSILFLASCSGDDANTTPVPDDDTPSSTTNYYKVLRMENFGYTLADGNEYEDKTTLYFSLLDNKEVGSEYRKTTRWDLAFSGLYSSFMSGNNGANTGNFGTGTSAIGGIYIVEKPFADVTEIPADNVFKTDKEIYWADENGSFGSGIGWYFYDFDGDMVRDGVYENRHIAYALGEPLTLTSGKTIPARTIIVKTAKGDYAKIKMISVYKNIFERKDFTRAAPKMYFTFEYVLVPKGSTKFEIKK</sequence>
<dbReference type="CDD" id="cd12105">
    <property type="entry name" value="HmuY"/>
    <property type="match status" value="1"/>
</dbReference>
<evidence type="ECO:0008006" key="4">
    <source>
        <dbReference type="Google" id="ProtNLM"/>
    </source>
</evidence>
<feature type="signal peptide" evidence="1">
    <location>
        <begin position="1"/>
        <end position="30"/>
    </location>
</feature>
<keyword evidence="1" id="KW-0732">Signal</keyword>
<organism evidence="2 3">
    <name type="scientific">Flavobacterium limi</name>
    <dbReference type="NCBI Taxonomy" id="2045105"/>
    <lineage>
        <taxon>Bacteria</taxon>
        <taxon>Pseudomonadati</taxon>
        <taxon>Bacteroidota</taxon>
        <taxon>Flavobacteriia</taxon>
        <taxon>Flavobacteriales</taxon>
        <taxon>Flavobacteriaceae</taxon>
        <taxon>Flavobacterium</taxon>
    </lineage>
</organism>
<protein>
    <recommendedName>
        <fullName evidence="4">HmuY protein</fullName>
    </recommendedName>
</protein>